<dbReference type="OrthoDB" id="9784724at2"/>
<dbReference type="Proteomes" id="UP000055854">
    <property type="component" value="Unassembled WGS sequence"/>
</dbReference>
<evidence type="ECO:0000259" key="5">
    <source>
        <dbReference type="PROSITE" id="PS51898"/>
    </source>
</evidence>
<dbReference type="Gene3D" id="1.10.443.10">
    <property type="entry name" value="Intergrase catalytic core"/>
    <property type="match status" value="1"/>
</dbReference>
<organism evidence="6 7">
    <name type="scientific">Xanthomonas campestris pv. translucens</name>
    <dbReference type="NCBI Taxonomy" id="343"/>
    <lineage>
        <taxon>Bacteria</taxon>
        <taxon>Pseudomonadati</taxon>
        <taxon>Pseudomonadota</taxon>
        <taxon>Gammaproteobacteria</taxon>
        <taxon>Lysobacterales</taxon>
        <taxon>Lysobacteraceae</taxon>
        <taxon>Xanthomonas</taxon>
        <taxon>Xanthomonas translucens group</taxon>
    </lineage>
</organism>
<dbReference type="Pfam" id="PF00589">
    <property type="entry name" value="Phage_integrase"/>
    <property type="match status" value="1"/>
</dbReference>
<dbReference type="InterPro" id="IPR010998">
    <property type="entry name" value="Integrase_recombinase_N"/>
</dbReference>
<dbReference type="AlphaFoldDB" id="A0A109HIT2"/>
<evidence type="ECO:0000256" key="1">
    <source>
        <dbReference type="ARBA" id="ARBA00008857"/>
    </source>
</evidence>
<dbReference type="PANTHER" id="PTHR30349:SF64">
    <property type="entry name" value="PROPHAGE INTEGRASE INTD-RELATED"/>
    <property type="match status" value="1"/>
</dbReference>
<accession>A0A109HIT2</accession>
<proteinExistence type="inferred from homology"/>
<evidence type="ECO:0000313" key="7">
    <source>
        <dbReference type="Proteomes" id="UP000055854"/>
    </source>
</evidence>
<evidence type="ECO:0000256" key="2">
    <source>
        <dbReference type="ARBA" id="ARBA00022908"/>
    </source>
</evidence>
<dbReference type="CDD" id="cd01184">
    <property type="entry name" value="INT_C_like_1"/>
    <property type="match status" value="1"/>
</dbReference>
<dbReference type="SUPFAM" id="SSF56349">
    <property type="entry name" value="DNA breaking-rejoining enzymes"/>
    <property type="match status" value="1"/>
</dbReference>
<dbReference type="Gene3D" id="1.10.150.130">
    <property type="match status" value="1"/>
</dbReference>
<dbReference type="RefSeq" id="WP_060748338.1">
    <property type="nucleotide sequence ID" value="NZ_LNTA01000177.1"/>
</dbReference>
<comment type="similarity">
    <text evidence="1">Belongs to the 'phage' integrase family.</text>
</comment>
<name>A0A109HIT2_XANCT</name>
<evidence type="ECO:0000313" key="6">
    <source>
        <dbReference type="EMBL" id="KWV12931.1"/>
    </source>
</evidence>
<keyword evidence="4" id="KW-0233">DNA recombination</keyword>
<dbReference type="EMBL" id="LNTA01000177">
    <property type="protein sequence ID" value="KWV12931.1"/>
    <property type="molecule type" value="Genomic_DNA"/>
</dbReference>
<feature type="domain" description="Tyr recombinase" evidence="5">
    <location>
        <begin position="215"/>
        <end position="431"/>
    </location>
</feature>
<dbReference type="InterPro" id="IPR002104">
    <property type="entry name" value="Integrase_catalytic"/>
</dbReference>
<dbReference type="PROSITE" id="PS51898">
    <property type="entry name" value="TYR_RECOMBINASE"/>
    <property type="match status" value="1"/>
</dbReference>
<gene>
    <name evidence="6" type="ORF">ATB53_04790</name>
</gene>
<dbReference type="PANTHER" id="PTHR30349">
    <property type="entry name" value="PHAGE INTEGRASE-RELATED"/>
    <property type="match status" value="1"/>
</dbReference>
<keyword evidence="2" id="KW-0229">DNA integration</keyword>
<protein>
    <submittedName>
        <fullName evidence="6">Integrase</fullName>
    </submittedName>
</protein>
<dbReference type="InterPro" id="IPR050090">
    <property type="entry name" value="Tyrosine_recombinase_XerCD"/>
</dbReference>
<reference evidence="6 7" key="1">
    <citation type="submission" date="2015-11" db="EMBL/GenBank/DDBJ databases">
        <title>Long Read and Single Molecule DNA Sequencing Simplifies Genome Assembly and TAL Effector Gene Analysis of Xanthomonas translucens.</title>
        <authorList>
            <person name="Peng Z."/>
            <person name="Hu Y."/>
            <person name="Xie J."/>
            <person name="Potnis N."/>
            <person name="Akhunova A."/>
            <person name="Jones J."/>
            <person name="Liu Z."/>
            <person name="White F."/>
            <person name="Liu S."/>
        </authorList>
    </citation>
    <scope>NUCLEOTIDE SEQUENCE [LARGE SCALE GENOMIC DNA]</scope>
    <source>
        <strain evidence="6 7">B1</strain>
    </source>
</reference>
<comment type="caution">
    <text evidence="6">The sequence shown here is derived from an EMBL/GenBank/DDBJ whole genome shotgun (WGS) entry which is preliminary data.</text>
</comment>
<dbReference type="GO" id="GO:0003677">
    <property type="term" value="F:DNA binding"/>
    <property type="evidence" value="ECO:0007669"/>
    <property type="project" value="UniProtKB-KW"/>
</dbReference>
<keyword evidence="3" id="KW-0238">DNA-binding</keyword>
<dbReference type="GO" id="GO:0006310">
    <property type="term" value="P:DNA recombination"/>
    <property type="evidence" value="ECO:0007669"/>
    <property type="project" value="UniProtKB-KW"/>
</dbReference>
<evidence type="ECO:0000256" key="3">
    <source>
        <dbReference type="ARBA" id="ARBA00023125"/>
    </source>
</evidence>
<dbReference type="GO" id="GO:0015074">
    <property type="term" value="P:DNA integration"/>
    <property type="evidence" value="ECO:0007669"/>
    <property type="project" value="UniProtKB-KW"/>
</dbReference>
<dbReference type="InterPro" id="IPR013762">
    <property type="entry name" value="Integrase-like_cat_sf"/>
</dbReference>
<dbReference type="InterPro" id="IPR011010">
    <property type="entry name" value="DNA_brk_join_enz"/>
</dbReference>
<evidence type="ECO:0000256" key="4">
    <source>
        <dbReference type="ARBA" id="ARBA00023172"/>
    </source>
</evidence>
<sequence>MAHSPTNELQKYKDHPFGELTLGSVRVGRVTFNNVRIRGRDALIGLEELLHGTLEKTQRTRVKKDGTRYPEPLPVVTPGRHLSDEIADYVRDMTRRNLRPRTIEAAARTLGLLQRVCGDIRVSRIDHQHIYRLWDLLLWAPPGAASAPELKSLSVEDLIRRGQAIKVEPSAPATLELHRRFLVKFFSVLVKARAIPVSPMEPFGETKKDLVKNTAKPDRLFSDEELQRIFDPSNFIPWAKKWPHRWWGPIIGLYTGARVGEVAQLKVADIIQERGMWCISIRKTIDEDLASKVVTRSRQTLKGESAVRVIPLAQPVLDAGFLDFLEDMKACGHPRLFPHLSAGVNKKTGETNARYSQGLLNQFSSYLKDLGFPKGVGFHAFRHTIATELYHLDVPQEEIALITGHSLSKKVPVLQDYYLHKRPDRIRVKQARALELYLPSVELPKYQAGQFKERLRDKQKFYP</sequence>